<sequence>MKKYIYISGFMLIAFALSFSFGSCRKKGDTIAKVTVRDTANVIVPNARVILYGTSTLPQPKPVERRDTTTTNSSGVAIFNYNEVYQLGQAGVAVLDIIAEKGDMYGEGIIKIEEESENEATVFIQP</sequence>
<gene>
    <name evidence="1" type="ORF">CW751_01285</name>
</gene>
<evidence type="ECO:0000313" key="1">
    <source>
        <dbReference type="EMBL" id="PKR81999.1"/>
    </source>
</evidence>
<accession>A0A2I0R605</accession>
<protein>
    <submittedName>
        <fullName evidence="1">Uncharacterized protein</fullName>
    </submittedName>
</protein>
<dbReference type="RefSeq" id="WP_101333145.1">
    <property type="nucleotide sequence ID" value="NZ_PJNI01000001.1"/>
</dbReference>
<organism evidence="1 2">
    <name type="scientific">Brumimicrobium salinarum</name>
    <dbReference type="NCBI Taxonomy" id="2058658"/>
    <lineage>
        <taxon>Bacteria</taxon>
        <taxon>Pseudomonadati</taxon>
        <taxon>Bacteroidota</taxon>
        <taxon>Flavobacteriia</taxon>
        <taxon>Flavobacteriales</taxon>
        <taxon>Crocinitomicaceae</taxon>
        <taxon>Brumimicrobium</taxon>
    </lineage>
</organism>
<name>A0A2I0R605_9FLAO</name>
<dbReference type="OrthoDB" id="1467634at2"/>
<evidence type="ECO:0000313" key="2">
    <source>
        <dbReference type="Proteomes" id="UP000236654"/>
    </source>
</evidence>
<proteinExistence type="predicted"/>
<dbReference type="EMBL" id="PJNI01000001">
    <property type="protein sequence ID" value="PKR81999.1"/>
    <property type="molecule type" value="Genomic_DNA"/>
</dbReference>
<keyword evidence="2" id="KW-1185">Reference proteome</keyword>
<dbReference type="PROSITE" id="PS51257">
    <property type="entry name" value="PROKAR_LIPOPROTEIN"/>
    <property type="match status" value="1"/>
</dbReference>
<comment type="caution">
    <text evidence="1">The sequence shown here is derived from an EMBL/GenBank/DDBJ whole genome shotgun (WGS) entry which is preliminary data.</text>
</comment>
<dbReference type="Proteomes" id="UP000236654">
    <property type="component" value="Unassembled WGS sequence"/>
</dbReference>
<reference evidence="1 2" key="1">
    <citation type="submission" date="2017-12" db="EMBL/GenBank/DDBJ databases">
        <title>The draft genome sequence of Brumimicrobium saltpan LHR20.</title>
        <authorList>
            <person name="Do Z.-J."/>
            <person name="Luo H.-R."/>
        </authorList>
    </citation>
    <scope>NUCLEOTIDE SEQUENCE [LARGE SCALE GENOMIC DNA]</scope>
    <source>
        <strain evidence="1 2">LHR20</strain>
    </source>
</reference>
<dbReference type="AlphaFoldDB" id="A0A2I0R605"/>